<evidence type="ECO:0000256" key="6">
    <source>
        <dbReference type="SAM" id="Phobius"/>
    </source>
</evidence>
<proteinExistence type="predicted"/>
<dbReference type="PROSITE" id="PS50267">
    <property type="entry name" value="NA_NEUROTRAN_SYMP_3"/>
    <property type="match status" value="1"/>
</dbReference>
<organism evidence="7 8">
    <name type="scientific">Danionella cerebrum</name>
    <dbReference type="NCBI Taxonomy" id="2873325"/>
    <lineage>
        <taxon>Eukaryota</taxon>
        <taxon>Metazoa</taxon>
        <taxon>Chordata</taxon>
        <taxon>Craniata</taxon>
        <taxon>Vertebrata</taxon>
        <taxon>Euteleostomi</taxon>
        <taxon>Actinopterygii</taxon>
        <taxon>Neopterygii</taxon>
        <taxon>Teleostei</taxon>
        <taxon>Ostariophysi</taxon>
        <taxon>Cypriniformes</taxon>
        <taxon>Danionidae</taxon>
        <taxon>Danioninae</taxon>
        <taxon>Danionella</taxon>
    </lineage>
</organism>
<dbReference type="GO" id="GO:0022858">
    <property type="term" value="F:alanine transmembrane transporter activity"/>
    <property type="evidence" value="ECO:0007669"/>
    <property type="project" value="TreeGrafter"/>
</dbReference>
<dbReference type="InterPro" id="IPR037272">
    <property type="entry name" value="SNS_sf"/>
</dbReference>
<dbReference type="OrthoDB" id="6581954at2759"/>
<sequence length="109" mass="11977">MLVFFIPLIYSSEVALQRSSSMNETGPVVWHLALSLLLAWILVGAALFKGIKSSGKVVYFTATFPYIVLFILLIRGATLEGARDGIEFYIGSKSNLTKLADAEVYDLNT</sequence>
<comment type="subcellular location">
    <subcellularLocation>
        <location evidence="1">Membrane</location>
        <topology evidence="1">Multi-pass membrane protein</topology>
    </subcellularLocation>
</comment>
<feature type="transmembrane region" description="Helical" evidence="6">
    <location>
        <begin position="57"/>
        <end position="74"/>
    </location>
</feature>
<evidence type="ECO:0000256" key="5">
    <source>
        <dbReference type="ARBA" id="ARBA00023136"/>
    </source>
</evidence>
<evidence type="ECO:0000256" key="2">
    <source>
        <dbReference type="ARBA" id="ARBA00022448"/>
    </source>
</evidence>
<keyword evidence="2" id="KW-0813">Transport</keyword>
<dbReference type="AlphaFoldDB" id="A0A553RM02"/>
<reference evidence="7 8" key="1">
    <citation type="journal article" date="2019" name="Sci. Data">
        <title>Hybrid genome assembly and annotation of Danionella translucida.</title>
        <authorList>
            <person name="Kadobianskyi M."/>
            <person name="Schulze L."/>
            <person name="Schuelke M."/>
            <person name="Judkewitz B."/>
        </authorList>
    </citation>
    <scope>NUCLEOTIDE SEQUENCE [LARGE SCALE GENOMIC DNA]</scope>
    <source>
        <strain evidence="7 8">Bolton</strain>
    </source>
</reference>
<evidence type="ECO:0000256" key="3">
    <source>
        <dbReference type="ARBA" id="ARBA00022692"/>
    </source>
</evidence>
<dbReference type="PANTHER" id="PTHR11616">
    <property type="entry name" value="SODIUM/CHLORIDE DEPENDENT TRANSPORTER"/>
    <property type="match status" value="1"/>
</dbReference>
<evidence type="ECO:0000256" key="4">
    <source>
        <dbReference type="ARBA" id="ARBA00022989"/>
    </source>
</evidence>
<accession>A0A553RM02</accession>
<dbReference type="GO" id="GO:0001761">
    <property type="term" value="F:beta-alanine transmembrane transporter activity"/>
    <property type="evidence" value="ECO:0007669"/>
    <property type="project" value="TreeGrafter"/>
</dbReference>
<dbReference type="GO" id="GO:0015374">
    <property type="term" value="F:neutral, basic amino acid:sodium:chloride symporter activity"/>
    <property type="evidence" value="ECO:0007669"/>
    <property type="project" value="TreeGrafter"/>
</dbReference>
<protein>
    <submittedName>
        <fullName evidence="7">Uncharacterized protein</fullName>
    </submittedName>
</protein>
<evidence type="ECO:0000256" key="1">
    <source>
        <dbReference type="ARBA" id="ARBA00004141"/>
    </source>
</evidence>
<evidence type="ECO:0000313" key="8">
    <source>
        <dbReference type="Proteomes" id="UP000316079"/>
    </source>
</evidence>
<keyword evidence="5 6" id="KW-0472">Membrane</keyword>
<dbReference type="Pfam" id="PF00209">
    <property type="entry name" value="SNF"/>
    <property type="match status" value="1"/>
</dbReference>
<dbReference type="SUPFAM" id="SSF161070">
    <property type="entry name" value="SNF-like"/>
    <property type="match status" value="1"/>
</dbReference>
<dbReference type="GO" id="GO:0015657">
    <property type="term" value="F:branched-chain amino acid:sodium symporter activity"/>
    <property type="evidence" value="ECO:0007669"/>
    <property type="project" value="TreeGrafter"/>
</dbReference>
<keyword evidence="8" id="KW-1185">Reference proteome</keyword>
<comment type="caution">
    <text evidence="7">The sequence shown here is derived from an EMBL/GenBank/DDBJ whole genome shotgun (WGS) entry which is preliminary data.</text>
</comment>
<evidence type="ECO:0000313" key="7">
    <source>
        <dbReference type="EMBL" id="TRZ03195.1"/>
    </source>
</evidence>
<dbReference type="GO" id="GO:0089718">
    <property type="term" value="P:amino acid import across plasma membrane"/>
    <property type="evidence" value="ECO:0007669"/>
    <property type="project" value="TreeGrafter"/>
</dbReference>
<dbReference type="EMBL" id="SRMA01013654">
    <property type="protein sequence ID" value="TRZ03195.1"/>
    <property type="molecule type" value="Genomic_DNA"/>
</dbReference>
<name>A0A553RM02_9TELE</name>
<keyword evidence="4 6" id="KW-1133">Transmembrane helix</keyword>
<dbReference type="PANTHER" id="PTHR11616:SF286">
    <property type="entry name" value="SODIUM- AND CHLORIDE-DEPENDENT NEUTRAL AND BASIC AMINO ACID TRANSPORTER B(0+)"/>
    <property type="match status" value="1"/>
</dbReference>
<dbReference type="InterPro" id="IPR000175">
    <property type="entry name" value="Na/ntran_symport"/>
</dbReference>
<dbReference type="Proteomes" id="UP000316079">
    <property type="component" value="Unassembled WGS sequence"/>
</dbReference>
<dbReference type="STRING" id="623744.A0A553RM02"/>
<dbReference type="GO" id="GO:0005886">
    <property type="term" value="C:plasma membrane"/>
    <property type="evidence" value="ECO:0007669"/>
    <property type="project" value="TreeGrafter"/>
</dbReference>
<dbReference type="GO" id="GO:1901235">
    <property type="term" value="F:(R)-carnitine transmembrane transporter activity"/>
    <property type="evidence" value="ECO:0007669"/>
    <property type="project" value="TreeGrafter"/>
</dbReference>
<keyword evidence="3 6" id="KW-0812">Transmembrane</keyword>
<gene>
    <name evidence="7" type="ORF">DNTS_028702</name>
</gene>
<feature type="transmembrane region" description="Helical" evidence="6">
    <location>
        <begin position="28"/>
        <end position="48"/>
    </location>
</feature>